<organism evidence="6 7">
    <name type="scientific">Candidatus Dorea gallistercoris</name>
    <dbReference type="NCBI Taxonomy" id="2838542"/>
    <lineage>
        <taxon>Bacteria</taxon>
        <taxon>Bacillati</taxon>
        <taxon>Bacillota</taxon>
        <taxon>Clostridia</taxon>
        <taxon>Lachnospirales</taxon>
        <taxon>Lachnospiraceae</taxon>
        <taxon>Dorea</taxon>
    </lineage>
</organism>
<dbReference type="PANTHER" id="PTHR33514">
    <property type="entry name" value="PROTEIN ABCI12, CHLOROPLASTIC"/>
    <property type="match status" value="1"/>
</dbReference>
<evidence type="ECO:0000256" key="5">
    <source>
        <dbReference type="SAM" id="Phobius"/>
    </source>
</evidence>
<keyword evidence="2 5" id="KW-0812">Transmembrane</keyword>
<keyword evidence="3 5" id="KW-1133">Transmembrane helix</keyword>
<dbReference type="CDD" id="cd16914">
    <property type="entry name" value="EcfT"/>
    <property type="match status" value="1"/>
</dbReference>
<dbReference type="AlphaFoldDB" id="A0A9D1UEM4"/>
<evidence type="ECO:0000256" key="4">
    <source>
        <dbReference type="ARBA" id="ARBA00023136"/>
    </source>
</evidence>
<dbReference type="PANTHER" id="PTHR33514:SF13">
    <property type="entry name" value="PROTEIN ABCI12, CHLOROPLASTIC"/>
    <property type="match status" value="1"/>
</dbReference>
<sequence length="268" mass="30826">MFAYIEKDSFLHRRNPIIKLLLIVAVTIIVCLSYFPVLPFLTFVIFFLGTWLGGRIPFPNLLRRLLLFLVVSFLFMVSMIVLRGLNDEPGIICQLWIFRWTQRDLVHGLSLGFRILALVTMSMGFVLTTRPSDLVLSLITQCRLSITHGYATMATYRFLPELQSQVEAIHLAQEIRGIPWNKGILSRFTSPFRVMLPLFCVAARRGERVACAMESRGLGREGERTFYRTMKMDRADWIFLVISLLLYAALVAALARFDLFRFSFASIQ</sequence>
<feature type="transmembrane region" description="Helical" evidence="5">
    <location>
        <begin position="65"/>
        <end position="85"/>
    </location>
</feature>
<evidence type="ECO:0000256" key="2">
    <source>
        <dbReference type="ARBA" id="ARBA00022692"/>
    </source>
</evidence>
<dbReference type="Pfam" id="PF02361">
    <property type="entry name" value="CbiQ"/>
    <property type="match status" value="1"/>
</dbReference>
<feature type="transmembrane region" description="Helical" evidence="5">
    <location>
        <begin position="20"/>
        <end position="53"/>
    </location>
</feature>
<comment type="subcellular location">
    <subcellularLocation>
        <location evidence="1">Membrane</location>
        <topology evidence="1">Multi-pass membrane protein</topology>
    </subcellularLocation>
</comment>
<evidence type="ECO:0000313" key="6">
    <source>
        <dbReference type="EMBL" id="HIW84493.1"/>
    </source>
</evidence>
<protein>
    <submittedName>
        <fullName evidence="6">Energy-coupling factor transporter transmembrane protein EcfT</fullName>
    </submittedName>
</protein>
<dbReference type="GO" id="GO:0005886">
    <property type="term" value="C:plasma membrane"/>
    <property type="evidence" value="ECO:0007669"/>
    <property type="project" value="TreeGrafter"/>
</dbReference>
<accession>A0A9D1UEM4</accession>
<gene>
    <name evidence="6" type="ORF">H9873_09235</name>
</gene>
<dbReference type="Proteomes" id="UP000824263">
    <property type="component" value="Unassembled WGS sequence"/>
</dbReference>
<reference evidence="6" key="1">
    <citation type="journal article" date="2021" name="PeerJ">
        <title>Extensive microbial diversity within the chicken gut microbiome revealed by metagenomics and culture.</title>
        <authorList>
            <person name="Gilroy R."/>
            <person name="Ravi A."/>
            <person name="Getino M."/>
            <person name="Pursley I."/>
            <person name="Horton D.L."/>
            <person name="Alikhan N.F."/>
            <person name="Baker D."/>
            <person name="Gharbi K."/>
            <person name="Hall N."/>
            <person name="Watson M."/>
            <person name="Adriaenssens E.M."/>
            <person name="Foster-Nyarko E."/>
            <person name="Jarju S."/>
            <person name="Secka A."/>
            <person name="Antonio M."/>
            <person name="Oren A."/>
            <person name="Chaudhuri R.R."/>
            <person name="La Ragione R."/>
            <person name="Hildebrand F."/>
            <person name="Pallen M.J."/>
        </authorList>
    </citation>
    <scope>NUCLEOTIDE SEQUENCE</scope>
    <source>
        <strain evidence="6">ChiSxjej1B13-11762</strain>
    </source>
</reference>
<feature type="transmembrane region" description="Helical" evidence="5">
    <location>
        <begin position="237"/>
        <end position="257"/>
    </location>
</feature>
<comment type="caution">
    <text evidence="6">The sequence shown here is derived from an EMBL/GenBank/DDBJ whole genome shotgun (WGS) entry which is preliminary data.</text>
</comment>
<evidence type="ECO:0000313" key="7">
    <source>
        <dbReference type="Proteomes" id="UP000824263"/>
    </source>
</evidence>
<evidence type="ECO:0000256" key="3">
    <source>
        <dbReference type="ARBA" id="ARBA00022989"/>
    </source>
</evidence>
<evidence type="ECO:0000256" key="1">
    <source>
        <dbReference type="ARBA" id="ARBA00004141"/>
    </source>
</evidence>
<proteinExistence type="predicted"/>
<feature type="transmembrane region" description="Helical" evidence="5">
    <location>
        <begin position="105"/>
        <end position="127"/>
    </location>
</feature>
<keyword evidence="4 5" id="KW-0472">Membrane</keyword>
<reference evidence="6" key="2">
    <citation type="submission" date="2021-04" db="EMBL/GenBank/DDBJ databases">
        <authorList>
            <person name="Gilroy R."/>
        </authorList>
    </citation>
    <scope>NUCLEOTIDE SEQUENCE</scope>
    <source>
        <strain evidence="6">ChiSxjej1B13-11762</strain>
    </source>
</reference>
<dbReference type="InterPro" id="IPR003339">
    <property type="entry name" value="ABC/ECF_trnsptr_transmembrane"/>
</dbReference>
<dbReference type="EMBL" id="DXGF01000159">
    <property type="protein sequence ID" value="HIW84493.1"/>
    <property type="molecule type" value="Genomic_DNA"/>
</dbReference>
<name>A0A9D1UEM4_9FIRM</name>